<accession>A0A6C0LK21</accession>
<sequence length="217" mass="23818">MNPSDQSKVGGVNNNSPLKFYQPFNIVVFLSFYSPIIIALCMTSLSFVFQNFKGLIFFGFLFGCCIIRNFAYMMNGGESIKDDNTICTSIQFSQFGNSSISAFIFAFTIIYVSIPMFSQGEPNFWIFSALLVYFFVDIGIKVYKKCTIDTTDLGLNILSGATAAALIVSAMYAGGSGSFLFFNQATSSSDQCSMPSEQTFKCSVYKNGELIGSMPSN</sequence>
<protein>
    <submittedName>
        <fullName evidence="2">Uncharacterized protein</fullName>
    </submittedName>
</protein>
<keyword evidence="1" id="KW-1133">Transmembrane helix</keyword>
<dbReference type="AlphaFoldDB" id="A0A6C0LK21"/>
<keyword evidence="1" id="KW-0472">Membrane</keyword>
<proteinExistence type="predicted"/>
<evidence type="ECO:0000313" key="2">
    <source>
        <dbReference type="EMBL" id="QHU30867.1"/>
    </source>
</evidence>
<organism evidence="2">
    <name type="scientific">viral metagenome</name>
    <dbReference type="NCBI Taxonomy" id="1070528"/>
    <lineage>
        <taxon>unclassified sequences</taxon>
        <taxon>metagenomes</taxon>
        <taxon>organismal metagenomes</taxon>
    </lineage>
</organism>
<feature type="transmembrane region" description="Helical" evidence="1">
    <location>
        <begin position="155"/>
        <end position="182"/>
    </location>
</feature>
<feature type="transmembrane region" description="Helical" evidence="1">
    <location>
        <begin position="95"/>
        <end position="118"/>
    </location>
</feature>
<feature type="transmembrane region" description="Helical" evidence="1">
    <location>
        <begin position="26"/>
        <end position="49"/>
    </location>
</feature>
<evidence type="ECO:0000256" key="1">
    <source>
        <dbReference type="SAM" id="Phobius"/>
    </source>
</evidence>
<dbReference type="EMBL" id="MN740520">
    <property type="protein sequence ID" value="QHU30867.1"/>
    <property type="molecule type" value="Genomic_DNA"/>
</dbReference>
<reference evidence="2" key="1">
    <citation type="journal article" date="2020" name="Nature">
        <title>Giant virus diversity and host interactions through global metagenomics.</title>
        <authorList>
            <person name="Schulz F."/>
            <person name="Roux S."/>
            <person name="Paez-Espino D."/>
            <person name="Jungbluth S."/>
            <person name="Walsh D.A."/>
            <person name="Denef V.J."/>
            <person name="McMahon K.D."/>
            <person name="Konstantinidis K.T."/>
            <person name="Eloe-Fadrosh E.A."/>
            <person name="Kyrpides N.C."/>
            <person name="Woyke T."/>
        </authorList>
    </citation>
    <scope>NUCLEOTIDE SEQUENCE</scope>
    <source>
        <strain evidence="2">GVMAG-M-3300027892-73</strain>
    </source>
</reference>
<keyword evidence="1" id="KW-0812">Transmembrane</keyword>
<feature type="transmembrane region" description="Helical" evidence="1">
    <location>
        <begin position="55"/>
        <end position="74"/>
    </location>
</feature>
<feature type="transmembrane region" description="Helical" evidence="1">
    <location>
        <begin position="124"/>
        <end position="143"/>
    </location>
</feature>
<name>A0A6C0LK21_9ZZZZ</name>